<evidence type="ECO:0000313" key="1">
    <source>
        <dbReference type="EMBL" id="GIP59317.1"/>
    </source>
</evidence>
<protein>
    <submittedName>
        <fullName evidence="1">Uncharacterized protein</fullName>
    </submittedName>
</protein>
<reference evidence="1 2" key="1">
    <citation type="submission" date="2021-03" db="EMBL/GenBank/DDBJ databases">
        <title>Antimicrobial resistance genes in bacteria isolated from Japanese honey, and their potential for conferring macrolide and lincosamide resistance in the American foulbrood pathogen Paenibacillus larvae.</title>
        <authorList>
            <person name="Okamoto M."/>
            <person name="Kumagai M."/>
            <person name="Kanamori H."/>
            <person name="Takamatsu D."/>
        </authorList>
    </citation>
    <scope>NUCLEOTIDE SEQUENCE [LARGE SCALE GENOMIC DNA]</scope>
    <source>
        <strain evidence="1 2">J15TS10</strain>
    </source>
</reference>
<comment type="caution">
    <text evidence="1">The sequence shown here is derived from an EMBL/GenBank/DDBJ whole genome shotgun (WGS) entry which is preliminary data.</text>
</comment>
<sequence length="262" mass="30548">MAEKLVPTLFGISMYPTVSLDSEELINQYLDVFESDEKFVPIEWGDSELIKLDYCRTEAIKRVSDGKVSELYLHRNKSIKYTGYVDVQADPRSYLSLKFDKTMSRKYWSQFFELSNQLANIVRPRFGSTHIFWPAKYPWNNERERDLVWMNISAQPIPVRFLPNGPLGLGMRTYFGGHVLEMLGRDFLKRTPAIVTELEWGGICIDLLEEPWEADVEEVLDIWLKVMDYFCSSKAFAIPSFDEDRMGVSFSPNQAWEDYLKS</sequence>
<organism evidence="1 2">
    <name type="scientific">Paenibacillus woosongensis</name>
    <dbReference type="NCBI Taxonomy" id="307580"/>
    <lineage>
        <taxon>Bacteria</taxon>
        <taxon>Bacillati</taxon>
        <taxon>Bacillota</taxon>
        <taxon>Bacilli</taxon>
        <taxon>Bacillales</taxon>
        <taxon>Paenibacillaceae</taxon>
        <taxon>Paenibacillus</taxon>
    </lineage>
</organism>
<dbReference type="Proteomes" id="UP000681290">
    <property type="component" value="Unassembled WGS sequence"/>
</dbReference>
<evidence type="ECO:0000313" key="2">
    <source>
        <dbReference type="Proteomes" id="UP000681290"/>
    </source>
</evidence>
<proteinExistence type="predicted"/>
<name>A0ABQ4MTR3_9BACL</name>
<accession>A0ABQ4MTR3</accession>
<gene>
    <name evidence="1" type="ORF">J15TS10_31310</name>
</gene>
<keyword evidence="2" id="KW-1185">Reference proteome</keyword>
<dbReference type="EMBL" id="BOSM01000005">
    <property type="protein sequence ID" value="GIP59317.1"/>
    <property type="molecule type" value="Genomic_DNA"/>
</dbReference>